<evidence type="ECO:0000313" key="2">
    <source>
        <dbReference type="EMBL" id="BBO83584.1"/>
    </source>
</evidence>
<evidence type="ECO:0000313" key="3">
    <source>
        <dbReference type="Proteomes" id="UP000425960"/>
    </source>
</evidence>
<dbReference type="SMART" id="SM00849">
    <property type="entry name" value="Lactamase_B"/>
    <property type="match status" value="1"/>
</dbReference>
<dbReference type="InterPro" id="IPR036866">
    <property type="entry name" value="RibonucZ/Hydroxyglut_hydro"/>
</dbReference>
<proteinExistence type="predicted"/>
<dbReference type="Pfam" id="PF00753">
    <property type="entry name" value="Lactamase_B"/>
    <property type="match status" value="1"/>
</dbReference>
<dbReference type="AlphaFoldDB" id="A0A5K7ZTS4"/>
<dbReference type="KEGG" id="dov:DSCO28_41500"/>
<organism evidence="2 3">
    <name type="scientific">Desulfosarcina ovata subsp. sediminis</name>
    <dbReference type="NCBI Taxonomy" id="885957"/>
    <lineage>
        <taxon>Bacteria</taxon>
        <taxon>Pseudomonadati</taxon>
        <taxon>Thermodesulfobacteriota</taxon>
        <taxon>Desulfobacteria</taxon>
        <taxon>Desulfobacterales</taxon>
        <taxon>Desulfosarcinaceae</taxon>
        <taxon>Desulfosarcina</taxon>
    </lineage>
</organism>
<name>A0A5K7ZTS4_9BACT</name>
<dbReference type="SUPFAM" id="SSF56281">
    <property type="entry name" value="Metallo-hydrolase/oxidoreductase"/>
    <property type="match status" value="1"/>
</dbReference>
<feature type="domain" description="Metallo-beta-lactamase" evidence="1">
    <location>
        <begin position="20"/>
        <end position="220"/>
    </location>
</feature>
<evidence type="ECO:0000259" key="1">
    <source>
        <dbReference type="SMART" id="SM00849"/>
    </source>
</evidence>
<dbReference type="PANTHER" id="PTHR42951:SF17">
    <property type="entry name" value="METALLO-BETA-LACTAMASE DOMAIN-CONTAINING PROTEIN"/>
    <property type="match status" value="1"/>
</dbReference>
<gene>
    <name evidence="2" type="ORF">DSCO28_41500</name>
</gene>
<accession>A0A5K7ZTS4</accession>
<dbReference type="RefSeq" id="WP_155323753.1">
    <property type="nucleotide sequence ID" value="NZ_AP021876.1"/>
</dbReference>
<dbReference type="Gene3D" id="3.60.15.10">
    <property type="entry name" value="Ribonuclease Z/Hydroxyacylglutathione hydrolase-like"/>
    <property type="match status" value="1"/>
</dbReference>
<sequence>MIIQETGEIGNGLYVVGAASVPVYLLDGPIPVLFDAGLTAGAFLYEAGIKQVLGERIPEYLFLTHSHFDHVGSVSYLKDIWPELKVGGSVRCSEVLQKTKAVQLLRDLNVEGIKVLKESGLEPINEKRFESFELDIVVKPDQTIEFAPGLSVMVLNTPGHTWDFMSYWMPEKKILVASEAVATYEANGYLQPEFLVDFDAYTNSLKVLKKLGVKILCPGHHAVFTDEDAVAHIEKSFQAAREYLIMTETFLVQEKGKIEKAVELVKKAEWDPRPWPKQPESAYLLNTWNRVNTIWNRMNRNEEIAEH</sequence>
<dbReference type="EMBL" id="AP021876">
    <property type="protein sequence ID" value="BBO83584.1"/>
    <property type="molecule type" value="Genomic_DNA"/>
</dbReference>
<dbReference type="InterPro" id="IPR001279">
    <property type="entry name" value="Metallo-B-lactamas"/>
</dbReference>
<protein>
    <recommendedName>
        <fullName evidence="1">Metallo-beta-lactamase domain-containing protein</fullName>
    </recommendedName>
</protein>
<dbReference type="InterPro" id="IPR050855">
    <property type="entry name" value="NDM-1-like"/>
</dbReference>
<dbReference type="PANTHER" id="PTHR42951">
    <property type="entry name" value="METALLO-BETA-LACTAMASE DOMAIN-CONTAINING"/>
    <property type="match status" value="1"/>
</dbReference>
<dbReference type="Proteomes" id="UP000425960">
    <property type="component" value="Chromosome"/>
</dbReference>
<reference evidence="2 3" key="1">
    <citation type="submission" date="2019-11" db="EMBL/GenBank/DDBJ databases">
        <title>Comparative genomics of hydrocarbon-degrading Desulfosarcina strains.</title>
        <authorList>
            <person name="Watanabe M."/>
            <person name="Kojima H."/>
            <person name="Fukui M."/>
        </authorList>
    </citation>
    <scope>NUCLEOTIDE SEQUENCE [LARGE SCALE GENOMIC DNA]</scope>
    <source>
        <strain evidence="2 3">28bB2T</strain>
    </source>
</reference>